<evidence type="ECO:0000313" key="1">
    <source>
        <dbReference type="EMBL" id="PVE08559.1"/>
    </source>
</evidence>
<name>A0A2T7T084_9ACTN</name>
<evidence type="ECO:0000313" key="2">
    <source>
        <dbReference type="Proteomes" id="UP000245992"/>
    </source>
</evidence>
<dbReference type="Proteomes" id="UP000245992">
    <property type="component" value="Unassembled WGS sequence"/>
</dbReference>
<dbReference type="EMBL" id="AZSP01000255">
    <property type="protein sequence ID" value="PVE08559.1"/>
    <property type="molecule type" value="Genomic_DNA"/>
</dbReference>
<proteinExistence type="predicted"/>
<keyword evidence="2" id="KW-1185">Reference proteome</keyword>
<dbReference type="AlphaFoldDB" id="A0A2T7T084"/>
<comment type="caution">
    <text evidence="1">The sequence shown here is derived from an EMBL/GenBank/DDBJ whole genome shotgun (WGS) entry which is preliminary data.</text>
</comment>
<gene>
    <name evidence="1" type="ORF">Y717_16630</name>
</gene>
<accession>A0A2T7T084</accession>
<organism evidence="1 2">
    <name type="scientific">Streptomyces scopuliridis RB72</name>
    <dbReference type="NCBI Taxonomy" id="1440053"/>
    <lineage>
        <taxon>Bacteria</taxon>
        <taxon>Bacillati</taxon>
        <taxon>Actinomycetota</taxon>
        <taxon>Actinomycetes</taxon>
        <taxon>Kitasatosporales</taxon>
        <taxon>Streptomycetaceae</taxon>
        <taxon>Streptomyces</taxon>
    </lineage>
</organism>
<sequence length="56" mass="6127">MVCLLVSHQAAAPEQRIATPRGLVVSHDDLRLRRAAGRPARWVVAGVSHFLVQGRT</sequence>
<reference evidence="1 2" key="1">
    <citation type="submission" date="2013-12" db="EMBL/GenBank/DDBJ databases">
        <title>Annotated genome of Streptomyces scopuliridis.</title>
        <authorList>
            <person name="Olson J.B."/>
        </authorList>
    </citation>
    <scope>NUCLEOTIDE SEQUENCE [LARGE SCALE GENOMIC DNA]</scope>
    <source>
        <strain evidence="1 2">RB72</strain>
    </source>
</reference>
<protein>
    <submittedName>
        <fullName evidence="1">Uncharacterized protein</fullName>
    </submittedName>
</protein>